<organism evidence="3">
    <name type="scientific">Craspedostauros australis</name>
    <dbReference type="NCBI Taxonomy" id="1486917"/>
    <lineage>
        <taxon>Eukaryota</taxon>
        <taxon>Sar</taxon>
        <taxon>Stramenopiles</taxon>
        <taxon>Ochrophyta</taxon>
        <taxon>Bacillariophyta</taxon>
        <taxon>Bacillariophyceae</taxon>
        <taxon>Bacillariophycidae</taxon>
        <taxon>Naviculales</taxon>
        <taxon>Naviculaceae</taxon>
        <taxon>Craspedostauros</taxon>
    </lineage>
</organism>
<feature type="compositionally biased region" description="Low complexity" evidence="1">
    <location>
        <begin position="102"/>
        <end position="124"/>
    </location>
</feature>
<keyword evidence="2" id="KW-0732">Signal</keyword>
<name>A0A7R9ZMM6_9STRA</name>
<reference evidence="3" key="1">
    <citation type="submission" date="2021-01" db="EMBL/GenBank/DDBJ databases">
        <authorList>
            <person name="Corre E."/>
            <person name="Pelletier E."/>
            <person name="Niang G."/>
            <person name="Scheremetjew M."/>
            <person name="Finn R."/>
            <person name="Kale V."/>
            <person name="Holt S."/>
            <person name="Cochrane G."/>
            <person name="Meng A."/>
            <person name="Brown T."/>
            <person name="Cohen L."/>
        </authorList>
    </citation>
    <scope>NUCLEOTIDE SEQUENCE</scope>
    <source>
        <strain evidence="3">CCMP3328</strain>
    </source>
</reference>
<sequence>MLHHLTLFITFFCVVGTAMCLTQHAAPDRSRRAIIATAFVGATNLAIPASAYERRDVGDDGRSAATAAMNTQAFETNNRLEKSGFKLDTREEETAKLSSALSSFSYDSSSAKTKSGSKWATATTEKANASSKK</sequence>
<evidence type="ECO:0000313" key="3">
    <source>
        <dbReference type="EMBL" id="CAD8337296.1"/>
    </source>
</evidence>
<evidence type="ECO:0000256" key="1">
    <source>
        <dbReference type="SAM" id="MobiDB-lite"/>
    </source>
</evidence>
<gene>
    <name evidence="3" type="ORF">CAUS1442_LOCUS9424</name>
</gene>
<proteinExistence type="predicted"/>
<dbReference type="EMBL" id="HBEF01015047">
    <property type="protein sequence ID" value="CAD8337296.1"/>
    <property type="molecule type" value="Transcribed_RNA"/>
</dbReference>
<evidence type="ECO:0000256" key="2">
    <source>
        <dbReference type="SAM" id="SignalP"/>
    </source>
</evidence>
<dbReference type="AlphaFoldDB" id="A0A7R9ZMM6"/>
<accession>A0A7R9ZMM6</accession>
<evidence type="ECO:0008006" key="4">
    <source>
        <dbReference type="Google" id="ProtNLM"/>
    </source>
</evidence>
<feature type="region of interest" description="Disordered" evidence="1">
    <location>
        <begin position="102"/>
        <end position="133"/>
    </location>
</feature>
<feature type="signal peptide" evidence="2">
    <location>
        <begin position="1"/>
        <end position="20"/>
    </location>
</feature>
<feature type="chain" id="PRO_5030873819" description="RxLR effector protein" evidence="2">
    <location>
        <begin position="21"/>
        <end position="133"/>
    </location>
</feature>
<protein>
    <recommendedName>
        <fullName evidence="4">RxLR effector protein</fullName>
    </recommendedName>
</protein>